<dbReference type="SMR" id="A0A5C0XM05"/>
<keyword evidence="3" id="KW-0378">Hydrolase</keyword>
<dbReference type="GeneID" id="41711829"/>
<dbReference type="AlphaFoldDB" id="A0A5C0XM05"/>
<accession>A0A5C0XM05</accession>
<dbReference type="RefSeq" id="WP_011011154.1">
    <property type="nucleotide sequence ID" value="NC_003413.1"/>
</dbReference>
<gene>
    <name evidence="3" type="ORF">PFDSM3638_00135</name>
</gene>
<dbReference type="Proteomes" id="UP000324354">
    <property type="component" value="Chromosome"/>
</dbReference>
<reference evidence="3 4" key="1">
    <citation type="submission" date="2017-08" db="EMBL/GenBank/DDBJ databases">
        <title>Resequencing and Reannotation of the genome of Pyrococcus furiosus type strain DSM3638.</title>
        <authorList>
            <person name="Reichelt R.M."/>
            <person name="Bunk B."/>
        </authorList>
    </citation>
    <scope>NUCLEOTIDE SEQUENCE [LARGE SCALE GENOMIC DNA]</scope>
    <source>
        <strain evidence="3 4">DSM 3638</strain>
    </source>
</reference>
<evidence type="ECO:0000259" key="2">
    <source>
        <dbReference type="Pfam" id="PF04909"/>
    </source>
</evidence>
<dbReference type="InterPro" id="IPR032466">
    <property type="entry name" value="Metal_Hydrolase"/>
</dbReference>
<dbReference type="SUPFAM" id="SSF51556">
    <property type="entry name" value="Metallo-dependent hydrolases"/>
    <property type="match status" value="1"/>
</dbReference>
<dbReference type="GO" id="GO:0016787">
    <property type="term" value="F:hydrolase activity"/>
    <property type="evidence" value="ECO:0007669"/>
    <property type="project" value="UniProtKB-KW"/>
</dbReference>
<evidence type="ECO:0000256" key="1">
    <source>
        <dbReference type="ARBA" id="ARBA00023239"/>
    </source>
</evidence>
<dbReference type="OrthoDB" id="34429at2157"/>
<dbReference type="EMBL" id="CP023154">
    <property type="protein sequence ID" value="QEK77777.1"/>
    <property type="molecule type" value="Genomic_DNA"/>
</dbReference>
<evidence type="ECO:0000313" key="4">
    <source>
        <dbReference type="Proteomes" id="UP000324354"/>
    </source>
</evidence>
<keyword evidence="1" id="KW-0456">Lyase</keyword>
<organism evidence="3 4">
    <name type="scientific">Pyrococcus furiosus (strain ATCC 43587 / DSM 3638 / JCM 8422 / Vc1)</name>
    <dbReference type="NCBI Taxonomy" id="186497"/>
    <lineage>
        <taxon>Archaea</taxon>
        <taxon>Methanobacteriati</taxon>
        <taxon>Methanobacteriota</taxon>
        <taxon>Thermococci</taxon>
        <taxon>Thermococcales</taxon>
        <taxon>Thermococcaceae</taxon>
        <taxon>Pyrococcus</taxon>
    </lineage>
</organism>
<evidence type="ECO:0000313" key="3">
    <source>
        <dbReference type="EMBL" id="QEK77777.1"/>
    </source>
</evidence>
<name>A0A5C0XM05_PYRFU</name>
<feature type="domain" description="Amidohydrolase-related" evidence="2">
    <location>
        <begin position="53"/>
        <end position="244"/>
    </location>
</feature>
<dbReference type="Pfam" id="PF04909">
    <property type="entry name" value="Amidohydro_2"/>
    <property type="match status" value="1"/>
</dbReference>
<sequence>MWKTDVKLNADKFRKIDVHSHIQVLGYPFNVSITPQEFLSLMEAYNIEVAIISDVDNENIAKIVREYPDKLVGIYWANPRDKNSIKEAEKFLEKFEFRGIKLHPLLNMFSPADPKVEDIMRIAEEFNVHVQVHSGHPPTSLPWQIEELARKFPEVKIVMVHMGHGNAYYIQGAIEVAERNENVYLETSGMPMPSKIAEAYKVAPKRVVFGIDLPCHHPVVEIAKVLTSGLDEKGMERVFYENAKVLL</sequence>
<dbReference type="InterPro" id="IPR032465">
    <property type="entry name" value="ACMSD"/>
</dbReference>
<dbReference type="PANTHER" id="PTHR21240">
    <property type="entry name" value="2-AMINO-3-CARBOXYLMUCONATE-6-SEMIALDEHYDE DECARBOXYLASE"/>
    <property type="match status" value="1"/>
</dbReference>
<dbReference type="GeneID" id="13301067"/>
<dbReference type="GO" id="GO:0016831">
    <property type="term" value="F:carboxy-lyase activity"/>
    <property type="evidence" value="ECO:0007669"/>
    <property type="project" value="InterPro"/>
</dbReference>
<protein>
    <submittedName>
        <fullName evidence="3">Metal-dependent hydrolase</fullName>
    </submittedName>
</protein>
<dbReference type="InterPro" id="IPR006680">
    <property type="entry name" value="Amidohydro-rel"/>
</dbReference>
<proteinExistence type="predicted"/>
<dbReference type="Gene3D" id="3.20.20.140">
    <property type="entry name" value="Metal-dependent hydrolases"/>
    <property type="match status" value="1"/>
</dbReference>